<evidence type="ECO:0000256" key="4">
    <source>
        <dbReference type="ARBA" id="ARBA00022825"/>
    </source>
</evidence>
<dbReference type="Pfam" id="PF20773">
    <property type="entry name" value="InhA-like_MAM"/>
    <property type="match status" value="1"/>
</dbReference>
<dbReference type="GO" id="GO:0006508">
    <property type="term" value="P:proteolysis"/>
    <property type="evidence" value="ECO:0007669"/>
    <property type="project" value="UniProtKB-KW"/>
</dbReference>
<accession>A0A494ZV13</accession>
<feature type="compositionally biased region" description="Gly residues" evidence="7">
    <location>
        <begin position="1427"/>
        <end position="1437"/>
    </location>
</feature>
<evidence type="ECO:0000256" key="5">
    <source>
        <dbReference type="PIRSR" id="PIRSR015477-1"/>
    </source>
</evidence>
<dbReference type="Pfam" id="PF13620">
    <property type="entry name" value="CarboxypepD_reg"/>
    <property type="match status" value="1"/>
</dbReference>
<name>A0A494ZV13_9BACI</name>
<keyword evidence="2 6" id="KW-0645">Protease</keyword>
<dbReference type="PRINTS" id="PR00723">
    <property type="entry name" value="SUBTILISIN"/>
</dbReference>
<comment type="similarity">
    <text evidence="1 6">Belongs to the peptidase S8 family.</text>
</comment>
<dbReference type="InterPro" id="IPR015500">
    <property type="entry name" value="Peptidase_S8_subtilisin-rel"/>
</dbReference>
<evidence type="ECO:0000256" key="1">
    <source>
        <dbReference type="ARBA" id="ARBA00011073"/>
    </source>
</evidence>
<dbReference type="Pfam" id="PF09136">
    <property type="entry name" value="Glucodextran_B"/>
    <property type="match status" value="2"/>
</dbReference>
<dbReference type="PROSITE" id="PS00138">
    <property type="entry name" value="SUBTILASE_SER"/>
    <property type="match status" value="1"/>
</dbReference>
<dbReference type="InterPro" id="IPR013783">
    <property type="entry name" value="Ig-like_fold"/>
</dbReference>
<feature type="active site" description="Charge relay system" evidence="5 6">
    <location>
        <position position="247"/>
    </location>
</feature>
<dbReference type="OrthoDB" id="9798386at2"/>
<feature type="region of interest" description="Disordered" evidence="7">
    <location>
        <begin position="760"/>
        <end position="788"/>
    </location>
</feature>
<feature type="domain" description="Inhibitor I9" evidence="9">
    <location>
        <begin position="86"/>
        <end position="157"/>
    </location>
</feature>
<evidence type="ECO:0000259" key="8">
    <source>
        <dbReference type="Pfam" id="PF00082"/>
    </source>
</evidence>
<dbReference type="Gene3D" id="3.40.50.200">
    <property type="entry name" value="Peptidase S8/S53 domain"/>
    <property type="match status" value="1"/>
</dbReference>
<dbReference type="GO" id="GO:0004252">
    <property type="term" value="F:serine-type endopeptidase activity"/>
    <property type="evidence" value="ECO:0007669"/>
    <property type="project" value="UniProtKB-UniRule"/>
</dbReference>
<feature type="active site" description="Charge relay system" evidence="5 6">
    <location>
        <position position="419"/>
    </location>
</feature>
<dbReference type="Pfam" id="PF00082">
    <property type="entry name" value="Peptidase_S8"/>
    <property type="match status" value="1"/>
</dbReference>
<feature type="region of interest" description="Disordered" evidence="7">
    <location>
        <begin position="1396"/>
        <end position="1437"/>
    </location>
</feature>
<dbReference type="InterPro" id="IPR008969">
    <property type="entry name" value="CarboxyPept-like_regulatory"/>
</dbReference>
<dbReference type="NCBIfam" id="NF038128">
    <property type="entry name" value="choice_anch_J"/>
    <property type="match status" value="1"/>
</dbReference>
<dbReference type="InterPro" id="IPR013320">
    <property type="entry name" value="ConA-like_dom_sf"/>
</dbReference>
<dbReference type="SUPFAM" id="SSF52743">
    <property type="entry name" value="Subtilisin-like"/>
    <property type="match status" value="1"/>
</dbReference>
<feature type="domain" description="Peptidase S8/S53" evidence="8">
    <location>
        <begin position="192"/>
        <end position="471"/>
    </location>
</feature>
<dbReference type="InterPro" id="IPR012103">
    <property type="entry name" value="Pept_S8A_Bpr"/>
</dbReference>
<dbReference type="PIRSF" id="PIRSF015477">
    <property type="entry name" value="Bpr"/>
    <property type="match status" value="1"/>
</dbReference>
<proteinExistence type="inferred from homology"/>
<dbReference type="InterPro" id="IPR023828">
    <property type="entry name" value="Peptidase_S8_Ser-AS"/>
</dbReference>
<dbReference type="Gene3D" id="2.60.40.10">
    <property type="entry name" value="Immunoglobulins"/>
    <property type="match status" value="2"/>
</dbReference>
<dbReference type="Proteomes" id="UP000269301">
    <property type="component" value="Unassembled WGS sequence"/>
</dbReference>
<feature type="active site" description="Charge relay system" evidence="5 6">
    <location>
        <position position="201"/>
    </location>
</feature>
<dbReference type="FunFam" id="3.40.50.200:FF:000043">
    <property type="entry name" value="Peptidase S8"/>
    <property type="match status" value="1"/>
</dbReference>
<evidence type="ECO:0000256" key="6">
    <source>
        <dbReference type="PROSITE-ProRule" id="PRU01240"/>
    </source>
</evidence>
<keyword evidence="11" id="KW-1185">Reference proteome</keyword>
<reference evidence="10 11" key="1">
    <citation type="journal article" date="2016" name="Int. J. Syst. Evol. Microbiol.">
        <title>Oceanobacillus halophilus sp. nov., a novel moderately halophilic bacterium from a hypersaline lake.</title>
        <authorList>
            <person name="Amoozegar M.A."/>
            <person name="Bagheri M."/>
            <person name="Makhdoumi A."/>
            <person name="Nikou M.M."/>
            <person name="Fazeli S.A.S."/>
            <person name="Schumann P."/>
            <person name="Sproer C."/>
            <person name="Sanchez-Porro C."/>
            <person name="Ventosa A."/>
        </authorList>
    </citation>
    <scope>NUCLEOTIDE SEQUENCE [LARGE SCALE GENOMIC DNA]</scope>
    <source>
        <strain evidence="10 11">DSM 23996</strain>
    </source>
</reference>
<dbReference type="Gene3D" id="2.60.120.200">
    <property type="match status" value="1"/>
</dbReference>
<sequence>MTFSLVAPSVSLAESSKVSESLNDSTKLAETKVSDRLLTQFKDDDEVTFLVKFSERADSMKVAAEARKNAQKANLSANGQEHAQRSAVISELKATALTSQANVKEFLEKQKEKGAVKDYHSYHIVNGMAVTATKSIAEKIANFAEVEKILPNEQRQLFDSVKEETPDSETQSIEWNIDRVGAPDVWGMGIDGAGVVVANIDTGVEWDHPALMDKYAGYDAATGDVDHTYSFFDPVNGETEPYDTDGHGTHTMGTMVGSETNGNNQVGVAPGAEWIAVQAFTDDGAYDTDLLAAAEWLLAPGGDASKAPDVVNNSWGGGSGLDEWYRDTVIAWRAADIFPAFAAGNTTLFNPGGPGSVAVPSNYPESFAVGATDNGDNLAEFSLRGPSPYDEIKPDISAPGVAVRSSIPGGGYASYNGTSMATPAIAGVVALLESANSSLTVDEIEEILIETAVPMTDSEYPEAPNNGYGHGLVDAFAAVGTVASGLGTIEGQVTVDGEDAEEPVFEHSAPAETYEGMDLDLTVEVSDNISVTSVELIVDGESVEASRISGDYKSGEYEATIPGEIINGETLAYQWVINDFGDNEVTSDEYSITILPGVSVGYSTNFEESPAGWSIFGENSTWERGVPTSGPESAASGEYVYATNPEGTYSNNENSTLVMPPVDLPEGESYLQFEQWYNIENNWDYGHVFISSDMDDWAPLAQFTNTTNGWESFEVDLSEYAGERVYLGFNLDTDGSVQRDGWFIDDVTLSDTSLELDEPTASLGIIGNSDTKKGEKNDTKKGEKVDPSKIKPSIEKDDVAVTDSLNAVHPSLLPLGAQVNVLESDRSVATNPADGSYSFMHPAGDFTLVAEAYGYHSEEQSVSLADDETVTANFTLEELPQATVNGTVTSANSGDPVEGASLLLVEDANVEPVETDEDGNYELTAYEGTYTLKVIARDFHSKEMEVNFDEDQELNIELEPLFTYPGGEIGYDDGTAENARAYYDAGNKWAVKMSLPEGQDSAIVTDGVFQFHGTDWPTPGDTPFAVEVWDATGEDGLPGEKLAGPIDAEAIRSLDEWTVVDLRDQNIQVEGDFYMVYVQTGANPNVPGLATDESSENAGRSYQSVSGAWSPSPAAEGNYMIRARIAHTIEKAEITSPSEGVITNESELTVEGTASPTTTISLLNNGEEVDTVDIDENGTFELPAELTEGENVLTVVTYSNGEEVNISEPVTVTLDTEAPELTIDNPVDGDKTNRETVSVEGTIADENLENVEVNGAEASVTDGSYSKRIILEEGENEIEVVATDAAGNQAAETITIEADYTAPVIENVTPTEDQEVKAGETVVIEFDSEADLTATFSMLMPLTNINVQNATELPMMETSEGHYVGYWTAPGDLVAEGAVIQVKVIDDFGNETMEEAEGKVSIVEDNGNGKGKGKGNGKDNPNKGKGNNSGKGKGSNK</sequence>
<evidence type="ECO:0000313" key="11">
    <source>
        <dbReference type="Proteomes" id="UP000269301"/>
    </source>
</evidence>
<dbReference type="EMBL" id="RBZP01000023">
    <property type="protein sequence ID" value="RKQ29613.1"/>
    <property type="molecule type" value="Genomic_DNA"/>
</dbReference>
<dbReference type="InterPro" id="IPR000209">
    <property type="entry name" value="Peptidase_S8/S53_dom"/>
</dbReference>
<comment type="caution">
    <text evidence="10">The sequence shown here is derived from an EMBL/GenBank/DDBJ whole genome shotgun (WGS) entry which is preliminary data.</text>
</comment>
<dbReference type="PANTHER" id="PTHR43399">
    <property type="entry name" value="SUBTILISIN-RELATED"/>
    <property type="match status" value="1"/>
</dbReference>
<dbReference type="PROSITE" id="PS51892">
    <property type="entry name" value="SUBTILASE"/>
    <property type="match status" value="1"/>
</dbReference>
<dbReference type="InterPro" id="IPR010259">
    <property type="entry name" value="S8pro/Inhibitor_I9"/>
</dbReference>
<dbReference type="InterPro" id="IPR033857">
    <property type="entry name" value="Bacillopeptidase_F"/>
</dbReference>
<protein>
    <submittedName>
        <fullName evidence="10">Peptidase S8</fullName>
    </submittedName>
</protein>
<dbReference type="PANTHER" id="PTHR43399:SF4">
    <property type="entry name" value="CELL WALL-ASSOCIATED PROTEASE"/>
    <property type="match status" value="1"/>
</dbReference>
<dbReference type="InterPro" id="IPR036852">
    <property type="entry name" value="Peptidase_S8/S53_dom_sf"/>
</dbReference>
<dbReference type="Gene3D" id="2.60.40.1120">
    <property type="entry name" value="Carboxypeptidase-like, regulatory domain"/>
    <property type="match status" value="2"/>
</dbReference>
<evidence type="ECO:0000259" key="9">
    <source>
        <dbReference type="Pfam" id="PF05922"/>
    </source>
</evidence>
<dbReference type="SUPFAM" id="SSF49899">
    <property type="entry name" value="Concanavalin A-like lectins/glucanases"/>
    <property type="match status" value="1"/>
</dbReference>
<evidence type="ECO:0000256" key="3">
    <source>
        <dbReference type="ARBA" id="ARBA00022801"/>
    </source>
</evidence>
<gene>
    <name evidence="10" type="ORF">D8M06_17440</name>
</gene>
<dbReference type="CDD" id="cd07481">
    <property type="entry name" value="Peptidases_S8_BacillopeptidaseF-like"/>
    <property type="match status" value="1"/>
</dbReference>
<evidence type="ECO:0000256" key="7">
    <source>
        <dbReference type="SAM" id="MobiDB-lite"/>
    </source>
</evidence>
<evidence type="ECO:0000256" key="2">
    <source>
        <dbReference type="ARBA" id="ARBA00022670"/>
    </source>
</evidence>
<evidence type="ECO:0000313" key="10">
    <source>
        <dbReference type="EMBL" id="RKQ29613.1"/>
    </source>
</evidence>
<keyword evidence="4 6" id="KW-0720">Serine protease</keyword>
<keyword evidence="3 6" id="KW-0378">Hydrolase</keyword>
<dbReference type="SUPFAM" id="SSF49464">
    <property type="entry name" value="Carboxypeptidase regulatory domain-like"/>
    <property type="match status" value="2"/>
</dbReference>
<organism evidence="10 11">
    <name type="scientific">Oceanobacillus halophilus</name>
    <dbReference type="NCBI Taxonomy" id="930130"/>
    <lineage>
        <taxon>Bacteria</taxon>
        <taxon>Bacillati</taxon>
        <taxon>Bacillota</taxon>
        <taxon>Bacilli</taxon>
        <taxon>Bacillales</taxon>
        <taxon>Bacillaceae</taxon>
        <taxon>Oceanobacillus</taxon>
    </lineage>
</organism>
<feature type="compositionally biased region" description="Basic and acidic residues" evidence="7">
    <location>
        <begin position="770"/>
        <end position="788"/>
    </location>
</feature>
<dbReference type="InterPro" id="IPR051048">
    <property type="entry name" value="Peptidase_S8/S53_subtilisin"/>
</dbReference>
<dbReference type="Pfam" id="PF05922">
    <property type="entry name" value="Inhibitor_I9"/>
    <property type="match status" value="1"/>
</dbReference>